<evidence type="ECO:0000256" key="2">
    <source>
        <dbReference type="SAM" id="SignalP"/>
    </source>
</evidence>
<dbReference type="Proteomes" id="UP000018851">
    <property type="component" value="Chromosome"/>
</dbReference>
<sequence length="113" mass="11653">MRVSLPLLALAGALALAGCGGSGPDAELDGNDVSESPVVEEPVNIPVINEVEEEETNTAEVLPPPAPPPVVSDDEQMREDADATGLTTRLPDDDGGETPYPPGEERNDAAPNP</sequence>
<evidence type="ECO:0000256" key="1">
    <source>
        <dbReference type="SAM" id="MobiDB-lite"/>
    </source>
</evidence>
<protein>
    <recommendedName>
        <fullName evidence="5">Argininosuccinate lyase</fullName>
    </recommendedName>
</protein>
<dbReference type="HOGENOM" id="CLU_2131943_0_0_5"/>
<name>W0AA34_9SPHN</name>
<keyword evidence="2" id="KW-0732">Signal</keyword>
<feature type="region of interest" description="Disordered" evidence="1">
    <location>
        <begin position="53"/>
        <end position="113"/>
    </location>
</feature>
<feature type="chain" id="PRO_5004785005" description="Argininosuccinate lyase" evidence="2">
    <location>
        <begin position="18"/>
        <end position="113"/>
    </location>
</feature>
<accession>W0AA34</accession>
<keyword evidence="4" id="KW-1185">Reference proteome</keyword>
<dbReference type="AlphaFoldDB" id="W0AA34"/>
<evidence type="ECO:0008006" key="5">
    <source>
        <dbReference type="Google" id="ProtNLM"/>
    </source>
</evidence>
<dbReference type="RefSeq" id="WP_025290815.1">
    <property type="nucleotide sequence ID" value="NZ_CP006644.1"/>
</dbReference>
<dbReference type="KEGG" id="ssan:NX02_03780"/>
<dbReference type="PROSITE" id="PS51257">
    <property type="entry name" value="PROKAR_LIPOPROTEIN"/>
    <property type="match status" value="1"/>
</dbReference>
<dbReference type="STRING" id="1123269.NX02_03780"/>
<feature type="region of interest" description="Disordered" evidence="1">
    <location>
        <begin position="19"/>
        <end position="41"/>
    </location>
</feature>
<proteinExistence type="predicted"/>
<evidence type="ECO:0000313" key="3">
    <source>
        <dbReference type="EMBL" id="AHE52510.1"/>
    </source>
</evidence>
<evidence type="ECO:0000313" key="4">
    <source>
        <dbReference type="Proteomes" id="UP000018851"/>
    </source>
</evidence>
<organism evidence="3 4">
    <name type="scientific">Sphingomonas sanxanigenens DSM 19645 = NX02</name>
    <dbReference type="NCBI Taxonomy" id="1123269"/>
    <lineage>
        <taxon>Bacteria</taxon>
        <taxon>Pseudomonadati</taxon>
        <taxon>Pseudomonadota</taxon>
        <taxon>Alphaproteobacteria</taxon>
        <taxon>Sphingomonadales</taxon>
        <taxon>Sphingomonadaceae</taxon>
        <taxon>Sphingomonas</taxon>
    </lineage>
</organism>
<dbReference type="PATRIC" id="fig|1123269.5.peg.741"/>
<gene>
    <name evidence="3" type="ORF">NX02_03780</name>
</gene>
<dbReference type="EMBL" id="CP006644">
    <property type="protein sequence ID" value="AHE52510.1"/>
    <property type="molecule type" value="Genomic_DNA"/>
</dbReference>
<feature type="signal peptide" evidence="2">
    <location>
        <begin position="1"/>
        <end position="17"/>
    </location>
</feature>
<reference evidence="3 4" key="1">
    <citation type="submission" date="2013-07" db="EMBL/GenBank/DDBJ databases">
        <title>Completed genome of Sphingomonas sanxanigenens NX02.</title>
        <authorList>
            <person name="Ma T."/>
            <person name="Huang H."/>
            <person name="Wu M."/>
            <person name="Li X."/>
            <person name="Li G."/>
        </authorList>
    </citation>
    <scope>NUCLEOTIDE SEQUENCE [LARGE SCALE GENOMIC DNA]</scope>
    <source>
        <strain evidence="3 4">NX02</strain>
    </source>
</reference>
<feature type="compositionally biased region" description="Basic and acidic residues" evidence="1">
    <location>
        <begin position="103"/>
        <end position="113"/>
    </location>
</feature>